<protein>
    <submittedName>
        <fullName evidence="5">OJ1695_H09.29 gene product (ISS)</fullName>
    </submittedName>
</protein>
<dbReference type="PaxDb" id="4113-PGSC0003DMT400088358"/>
<evidence type="ECO:0000256" key="2">
    <source>
        <dbReference type="ARBA" id="ARBA00023163"/>
    </source>
</evidence>
<evidence type="ECO:0000256" key="3">
    <source>
        <dbReference type="ARBA" id="ARBA00023242"/>
    </source>
</evidence>
<dbReference type="InterPro" id="IPR009057">
    <property type="entry name" value="Homeodomain-like_sf"/>
</dbReference>
<keyword evidence="2" id="KW-0804">Transcription</keyword>
<keyword evidence="1" id="KW-0805">Transcription regulation</keyword>
<dbReference type="eggNOG" id="KOG1601">
    <property type="taxonomic scope" value="Eukaryota"/>
</dbReference>
<organism evidence="5 6">
    <name type="scientific">Solanum tuberosum</name>
    <name type="common">Potato</name>
    <dbReference type="NCBI Taxonomy" id="4113"/>
    <lineage>
        <taxon>Eukaryota</taxon>
        <taxon>Viridiplantae</taxon>
        <taxon>Streptophyta</taxon>
        <taxon>Embryophyta</taxon>
        <taxon>Tracheophyta</taxon>
        <taxon>Spermatophyta</taxon>
        <taxon>Magnoliopsida</taxon>
        <taxon>eudicotyledons</taxon>
        <taxon>Gunneridae</taxon>
        <taxon>Pentapetalae</taxon>
        <taxon>asterids</taxon>
        <taxon>lamiids</taxon>
        <taxon>Solanales</taxon>
        <taxon>Solanaceae</taxon>
        <taxon>Solanoideae</taxon>
        <taxon>Solaneae</taxon>
        <taxon>Solanum</taxon>
    </lineage>
</organism>
<keyword evidence="3" id="KW-0539">Nucleus</keyword>
<reference evidence="6" key="1">
    <citation type="journal article" date="2011" name="Nature">
        <title>Genome sequence and analysis of the tuber crop potato.</title>
        <authorList>
            <consortium name="The Potato Genome Sequencing Consortium"/>
        </authorList>
    </citation>
    <scope>NUCLEOTIDE SEQUENCE [LARGE SCALE GENOMIC DNA]</scope>
    <source>
        <strain evidence="6">cv. DM1-3 516 R44</strain>
    </source>
</reference>
<feature type="region of interest" description="Disordered" evidence="4">
    <location>
        <begin position="165"/>
        <end position="216"/>
    </location>
</feature>
<feature type="compositionally biased region" description="Polar residues" evidence="4">
    <location>
        <begin position="169"/>
        <end position="189"/>
    </location>
</feature>
<dbReference type="NCBIfam" id="TIGR01557">
    <property type="entry name" value="myb_SHAQKYF"/>
    <property type="match status" value="1"/>
</dbReference>
<reference evidence="5" key="2">
    <citation type="submission" date="2015-06" db="UniProtKB">
        <authorList>
            <consortium name="EnsemblPlants"/>
        </authorList>
    </citation>
    <scope>IDENTIFICATION</scope>
    <source>
        <strain evidence="5">DM1-3 516 R44</strain>
    </source>
</reference>
<name>M1DFT1_SOLTU</name>
<evidence type="ECO:0000256" key="1">
    <source>
        <dbReference type="ARBA" id="ARBA00023015"/>
    </source>
</evidence>
<dbReference type="InterPro" id="IPR044841">
    <property type="entry name" value="LUX/BOA-like"/>
</dbReference>
<accession>M1DFT1</accession>
<dbReference type="AlphaFoldDB" id="M1DFT1"/>
<evidence type="ECO:0000256" key="4">
    <source>
        <dbReference type="SAM" id="MobiDB-lite"/>
    </source>
</evidence>
<dbReference type="HOGENOM" id="CLU_1100085_0_0_1"/>
<dbReference type="Gene3D" id="1.10.10.60">
    <property type="entry name" value="Homeodomain-like"/>
    <property type="match status" value="1"/>
</dbReference>
<dbReference type="SUPFAM" id="SSF46689">
    <property type="entry name" value="Homeodomain-like"/>
    <property type="match status" value="1"/>
</dbReference>
<evidence type="ECO:0000313" key="5">
    <source>
        <dbReference type="EnsemblPlants" id="PGSC0003DMT400088358"/>
    </source>
</evidence>
<keyword evidence="6" id="KW-1185">Reference proteome</keyword>
<dbReference type="SMR" id="M1DFT1"/>
<dbReference type="PANTHER" id="PTHR31442:SF32">
    <property type="entry name" value="TWO-COMPONENT RESPONSE REGULATOR ORR21-LIKE"/>
    <property type="match status" value="1"/>
</dbReference>
<dbReference type="InParanoid" id="M1DFT1"/>
<dbReference type="PANTHER" id="PTHR31442">
    <property type="entry name" value="HOMEODOMAIN-LIKE SUPERFAMILY PROTEIN-RELATED"/>
    <property type="match status" value="1"/>
</dbReference>
<dbReference type="InterPro" id="IPR006447">
    <property type="entry name" value="Myb_dom_plants"/>
</dbReference>
<dbReference type="GO" id="GO:0003700">
    <property type="term" value="F:DNA-binding transcription factor activity"/>
    <property type="evidence" value="ECO:0007669"/>
    <property type="project" value="InterPro"/>
</dbReference>
<dbReference type="EnsemblPlants" id="PGSC0003DMT400088358">
    <property type="protein sequence ID" value="PGSC0003DMT400088358"/>
    <property type="gene ID" value="PGSC0003DMG400037929"/>
</dbReference>
<dbReference type="Proteomes" id="UP000011115">
    <property type="component" value="Unassembled WGS sequence"/>
</dbReference>
<dbReference type="Gramene" id="PGSC0003DMT400088358">
    <property type="protein sequence ID" value="PGSC0003DMT400088358"/>
    <property type="gene ID" value="PGSC0003DMG400037929"/>
</dbReference>
<evidence type="ECO:0000313" key="6">
    <source>
        <dbReference type="Proteomes" id="UP000011115"/>
    </source>
</evidence>
<sequence length="216" mass="24699">MSYTKEQSNNIHEAENDVELSEIYMLQRKRDTKGMKKNNEGERQNNVIDKVVTRKEYREWTEDLHARFMQVVHQLGEGRCFPKEIVEVMSLPGLTRMQVASHLQETNTNANSQQYVGEPIMSGPRNIVVASHENYVVGSNYNEKENSDAYLNFNNMDYLFQNLGPSGANLPNEQGNEFDQVYSDNQNLGPPSANLPNEHDSEFDQVYSDDQVSASI</sequence>
<proteinExistence type="predicted"/>
<dbReference type="GO" id="GO:0003677">
    <property type="term" value="F:DNA binding"/>
    <property type="evidence" value="ECO:0007669"/>
    <property type="project" value="InterPro"/>
</dbReference>